<dbReference type="SMART" id="SM00089">
    <property type="entry name" value="PKD"/>
    <property type="match status" value="2"/>
</dbReference>
<dbReference type="PROSITE" id="PS50234">
    <property type="entry name" value="VWFA"/>
    <property type="match status" value="1"/>
</dbReference>
<dbReference type="Gene3D" id="2.60.40.10">
    <property type="entry name" value="Immunoglobulins"/>
    <property type="match status" value="2"/>
</dbReference>
<dbReference type="EMBL" id="VFQF01000002">
    <property type="protein sequence ID" value="TQN45870.1"/>
    <property type="molecule type" value="Genomic_DNA"/>
</dbReference>
<name>A0A543PP74_9MICO</name>
<dbReference type="PANTHER" id="PTHR24020">
    <property type="entry name" value="COLLAGEN ALPHA"/>
    <property type="match status" value="1"/>
</dbReference>
<feature type="domain" description="VWFA" evidence="3">
    <location>
        <begin position="76"/>
        <end position="247"/>
    </location>
</feature>
<dbReference type="CDD" id="cd00146">
    <property type="entry name" value="PKD"/>
    <property type="match status" value="1"/>
</dbReference>
<dbReference type="PROSITE" id="PS50093">
    <property type="entry name" value="PKD"/>
    <property type="match status" value="1"/>
</dbReference>
<dbReference type="InterPro" id="IPR036465">
    <property type="entry name" value="vWFA_dom_sf"/>
</dbReference>
<dbReference type="Pfam" id="PF18911">
    <property type="entry name" value="PKD_4"/>
    <property type="match status" value="1"/>
</dbReference>
<accession>A0A543PP74</accession>
<proteinExistence type="predicted"/>
<dbReference type="PANTHER" id="PTHR24020:SF20">
    <property type="entry name" value="PH DOMAIN-CONTAINING PROTEIN"/>
    <property type="match status" value="1"/>
</dbReference>
<feature type="signal peptide" evidence="1">
    <location>
        <begin position="1"/>
        <end position="39"/>
    </location>
</feature>
<dbReference type="AlphaFoldDB" id="A0A543PP74"/>
<dbReference type="Proteomes" id="UP000320085">
    <property type="component" value="Unassembled WGS sequence"/>
</dbReference>
<evidence type="ECO:0000313" key="5">
    <source>
        <dbReference type="Proteomes" id="UP000320085"/>
    </source>
</evidence>
<dbReference type="InterPro" id="IPR002035">
    <property type="entry name" value="VWF_A"/>
</dbReference>
<dbReference type="PRINTS" id="PR00453">
    <property type="entry name" value="VWFADOMAIN"/>
</dbReference>
<dbReference type="InterPro" id="IPR035986">
    <property type="entry name" value="PKD_dom_sf"/>
</dbReference>
<comment type="caution">
    <text evidence="4">The sequence shown here is derived from an EMBL/GenBank/DDBJ whole genome shotgun (WGS) entry which is preliminary data.</text>
</comment>
<evidence type="ECO:0000256" key="1">
    <source>
        <dbReference type="SAM" id="SignalP"/>
    </source>
</evidence>
<protein>
    <submittedName>
        <fullName evidence="4">von Willebrand factor type A domain-containing protein</fullName>
    </submittedName>
</protein>
<evidence type="ECO:0000313" key="4">
    <source>
        <dbReference type="EMBL" id="TQN45870.1"/>
    </source>
</evidence>
<evidence type="ECO:0000259" key="2">
    <source>
        <dbReference type="PROSITE" id="PS50093"/>
    </source>
</evidence>
<sequence>MHTATGRRLVPARIRSVAAVIAATALTLGGIAMAPLASAAPVPSASASPTTVNRYGTSTVTLTLDGESSTQSTPTDLVLVLDESGSIDSTEFGQLKSFADAVVEAVGNDGLFANGGRVGVVGFSTGAEVVSPLSGNETDVRNAIAANPQSGGSTCMSCGLNEASTVMGADDPARNQLVIVITDGNATSGDPTASAAANLQAKAEVFAVGVGDGISQSTLETIASGPGADNTFSVGGFSSLATLLSALVSAVVVPGATHPSVTVTLAPGWDLVPNSVTATLGATVSGESVDGFTVSRGELGDENLVITYDVTHEGAPCGLLDVNSSVAYTDDQNATVTFPDVKVTVTCLPPVADAGADKTVAEGSSVTLDGSGSHDPDGTITAYAWSGAAANIGTLSGTSNAVATYSGVDDGVDAVTLGVTDDNGLTDTDTTTVTVTNVAPTLTLTSCPVAPSAVGTDVSVAGTFTDPGVNDTHTRTVDWGDGVVSAAVATTSPVAATHQYTSAGIFDIAVTVTDDDGGSDTETCGFVVVFDPDGGFVTGGGWITSPAGAYPADPGAAGRASFGFVSKYKKGATVPTGSTEFQFQAGNLNFHSSDYQWLVVAGTKAQYKGTGTVNGASGYSFMLTATDGGPDKLRMKVWKTSDSTVVYDNQIGSGDTTNPTTALSGGQIVIHKG</sequence>
<dbReference type="Gene3D" id="3.40.50.410">
    <property type="entry name" value="von Willebrand factor, type A domain"/>
    <property type="match status" value="1"/>
</dbReference>
<dbReference type="SUPFAM" id="SSF49299">
    <property type="entry name" value="PKD domain"/>
    <property type="match status" value="2"/>
</dbReference>
<dbReference type="InterPro" id="IPR013783">
    <property type="entry name" value="Ig-like_fold"/>
</dbReference>
<feature type="chain" id="PRO_5021959425" evidence="1">
    <location>
        <begin position="40"/>
        <end position="673"/>
    </location>
</feature>
<dbReference type="InterPro" id="IPR000601">
    <property type="entry name" value="PKD_dom"/>
</dbReference>
<dbReference type="Pfam" id="PF22352">
    <property type="entry name" value="K319L-like_PKD"/>
    <property type="match status" value="1"/>
</dbReference>
<keyword evidence="1" id="KW-0732">Signal</keyword>
<organism evidence="4 5">
    <name type="scientific">Humibacillus xanthopallidus</name>
    <dbReference type="NCBI Taxonomy" id="412689"/>
    <lineage>
        <taxon>Bacteria</taxon>
        <taxon>Bacillati</taxon>
        <taxon>Actinomycetota</taxon>
        <taxon>Actinomycetes</taxon>
        <taxon>Micrococcales</taxon>
        <taxon>Intrasporangiaceae</taxon>
        <taxon>Humibacillus</taxon>
    </lineage>
</organism>
<reference evidence="4 5" key="1">
    <citation type="submission" date="2019-06" db="EMBL/GenBank/DDBJ databases">
        <title>Sequencing the genomes of 1000 actinobacteria strains.</title>
        <authorList>
            <person name="Klenk H.-P."/>
        </authorList>
    </citation>
    <scope>NUCLEOTIDE SEQUENCE [LARGE SCALE GENOMIC DNA]</scope>
    <source>
        <strain evidence="4 5">DSM 21776</strain>
    </source>
</reference>
<evidence type="ECO:0000259" key="3">
    <source>
        <dbReference type="PROSITE" id="PS50234"/>
    </source>
</evidence>
<gene>
    <name evidence="4" type="ORF">FHX52_2572</name>
</gene>
<dbReference type="InterPro" id="IPR050525">
    <property type="entry name" value="ECM_Assembly_Org"/>
</dbReference>
<dbReference type="SMART" id="SM00327">
    <property type="entry name" value="VWA"/>
    <property type="match status" value="1"/>
</dbReference>
<dbReference type="InterPro" id="IPR022409">
    <property type="entry name" value="PKD/Chitinase_dom"/>
</dbReference>
<dbReference type="RefSeq" id="WP_141822578.1">
    <property type="nucleotide sequence ID" value="NZ_BAAAQC010000010.1"/>
</dbReference>
<feature type="domain" description="PKD" evidence="2">
    <location>
        <begin position="463"/>
        <end position="523"/>
    </location>
</feature>
<dbReference type="OrthoDB" id="9802683at2"/>
<dbReference type="SUPFAM" id="SSF53300">
    <property type="entry name" value="vWA-like"/>
    <property type="match status" value="1"/>
</dbReference>
<dbReference type="GO" id="GO:0005975">
    <property type="term" value="P:carbohydrate metabolic process"/>
    <property type="evidence" value="ECO:0007669"/>
    <property type="project" value="UniProtKB-ARBA"/>
</dbReference>
<dbReference type="Pfam" id="PF00092">
    <property type="entry name" value="VWA"/>
    <property type="match status" value="1"/>
</dbReference>
<dbReference type="CDD" id="cd00198">
    <property type="entry name" value="vWFA"/>
    <property type="match status" value="1"/>
</dbReference>